<gene>
    <name evidence="3" type="ORF">UREOM_6540</name>
</gene>
<evidence type="ECO:0000313" key="4">
    <source>
        <dbReference type="Proteomes" id="UP001449582"/>
    </source>
</evidence>
<dbReference type="InterPro" id="IPR041465">
    <property type="entry name" value="SfsA_N"/>
</dbReference>
<evidence type="ECO:0000259" key="2">
    <source>
        <dbReference type="Pfam" id="PF17746"/>
    </source>
</evidence>
<dbReference type="PANTHER" id="PTHR30545">
    <property type="entry name" value="SUGAR FERMENTATION STIMULATION PROTEIN A"/>
    <property type="match status" value="1"/>
</dbReference>
<protein>
    <recommendedName>
        <fullName evidence="5">Sugar fermentation stimulation protein</fullName>
    </recommendedName>
</protein>
<evidence type="ECO:0008006" key="5">
    <source>
        <dbReference type="Google" id="ProtNLM"/>
    </source>
</evidence>
<sequence>MIALKFDEPLTEGLIIDRPNRFIMKVAINNKIEYCHCPATSRIGDIIFDKIPCLLSKNNDWSRRTVYSVEAISLDNKKTWIGINQTKSNNFIDYFLRVGSLKKIFQRVNDLEREVFYIDSKLDFFVNQCFLEVKSPLTTINTDVAKTIMHYEEPIKDYSNRFLRHVNTLRTSLTEKARAILLVCFQYDRPPFEVKWDTIHENYLSTDFKSAVQSGVEVWQCNLIFDKEQVAFKRCINLTDYYLSDYDSKPN</sequence>
<dbReference type="InterPro" id="IPR040452">
    <property type="entry name" value="SfsA_C"/>
</dbReference>
<keyword evidence="4" id="KW-1185">Reference proteome</keyword>
<feature type="domain" description="SfsA N-terminal OB" evidence="2">
    <location>
        <begin position="16"/>
        <end position="83"/>
    </location>
</feature>
<name>A0ABP9UCM4_9BACT</name>
<comment type="caution">
    <text evidence="3">The sequence shown here is derived from an EMBL/GenBank/DDBJ whole genome shotgun (WGS) entry which is preliminary data.</text>
</comment>
<dbReference type="RefSeq" id="WP_353290103.1">
    <property type="nucleotide sequence ID" value="NZ_BAABQM010000005.1"/>
</dbReference>
<dbReference type="Gene3D" id="3.40.1350.60">
    <property type="match status" value="1"/>
</dbReference>
<accession>A0ABP9UCM4</accession>
<dbReference type="EMBL" id="BAABQM010000005">
    <property type="protein sequence ID" value="GAA5414943.1"/>
    <property type="molecule type" value="Genomic_DNA"/>
</dbReference>
<proteinExistence type="predicted"/>
<dbReference type="Proteomes" id="UP001449582">
    <property type="component" value="Unassembled WGS sequence"/>
</dbReference>
<evidence type="ECO:0000313" key="3">
    <source>
        <dbReference type="EMBL" id="GAA5414943.1"/>
    </source>
</evidence>
<reference evidence="3" key="1">
    <citation type="submission" date="2024-02" db="EMBL/GenBank/DDBJ databases">
        <title>Draft genome sequence of new strains in genus Ureaplasma.</title>
        <authorList>
            <person name="Nakajima Y."/>
            <person name="Segawa T."/>
        </authorList>
    </citation>
    <scope>NUCLEOTIDE SEQUENCE [LARGE SCALE GENOMIC DNA]</scope>
    <source>
        <strain evidence="3">OM1</strain>
    </source>
</reference>
<feature type="domain" description="Sugar fermentation stimulation protein C-terminal" evidence="1">
    <location>
        <begin position="95"/>
        <end position="228"/>
    </location>
</feature>
<evidence type="ECO:0000259" key="1">
    <source>
        <dbReference type="Pfam" id="PF03749"/>
    </source>
</evidence>
<dbReference type="PANTHER" id="PTHR30545:SF2">
    <property type="entry name" value="SUGAR FERMENTATION STIMULATION PROTEIN A"/>
    <property type="match status" value="1"/>
</dbReference>
<dbReference type="Gene3D" id="2.40.50.580">
    <property type="match status" value="1"/>
</dbReference>
<organism evidence="3 4">
    <name type="scientific">Ureaplasma ceti</name>
    <dbReference type="NCBI Taxonomy" id="3119530"/>
    <lineage>
        <taxon>Bacteria</taxon>
        <taxon>Bacillati</taxon>
        <taxon>Mycoplasmatota</taxon>
        <taxon>Mycoplasmoidales</taxon>
        <taxon>Mycoplasmoidaceae</taxon>
        <taxon>Ureaplasma</taxon>
    </lineage>
</organism>
<dbReference type="Pfam" id="PF17746">
    <property type="entry name" value="SfsA_N"/>
    <property type="match status" value="1"/>
</dbReference>
<dbReference type="InterPro" id="IPR005224">
    <property type="entry name" value="SfsA"/>
</dbReference>
<dbReference type="Pfam" id="PF03749">
    <property type="entry name" value="SfsA"/>
    <property type="match status" value="1"/>
</dbReference>